<dbReference type="InterPro" id="IPR000383">
    <property type="entry name" value="Xaa-Pro-like_dom"/>
</dbReference>
<accession>A0A819L2C7</accession>
<dbReference type="Proteomes" id="UP000663836">
    <property type="component" value="Unassembled WGS sequence"/>
</dbReference>
<dbReference type="Pfam" id="PF02129">
    <property type="entry name" value="Peptidase_S15"/>
    <property type="match status" value="1"/>
</dbReference>
<evidence type="ECO:0000313" key="2">
    <source>
        <dbReference type="EMBL" id="CAF3958153.1"/>
    </source>
</evidence>
<organism evidence="2 3">
    <name type="scientific">Rotaria sordida</name>
    <dbReference type="NCBI Taxonomy" id="392033"/>
    <lineage>
        <taxon>Eukaryota</taxon>
        <taxon>Metazoa</taxon>
        <taxon>Spiralia</taxon>
        <taxon>Gnathifera</taxon>
        <taxon>Rotifera</taxon>
        <taxon>Eurotatoria</taxon>
        <taxon>Bdelloidea</taxon>
        <taxon>Philodinida</taxon>
        <taxon>Philodinidae</taxon>
        <taxon>Rotaria</taxon>
    </lineage>
</organism>
<dbReference type="NCBIfam" id="TIGR00976">
    <property type="entry name" value="CocE_NonD"/>
    <property type="match status" value="1"/>
</dbReference>
<evidence type="ECO:0000259" key="1">
    <source>
        <dbReference type="Pfam" id="PF02129"/>
    </source>
</evidence>
<dbReference type="InterPro" id="IPR005674">
    <property type="entry name" value="CocE/Ser_esterase"/>
</dbReference>
<dbReference type="Gene3D" id="3.40.50.1820">
    <property type="entry name" value="alpha/beta hydrolase"/>
    <property type="match status" value="1"/>
</dbReference>
<dbReference type="InterPro" id="IPR029058">
    <property type="entry name" value="AB_hydrolase_fold"/>
</dbReference>
<dbReference type="AlphaFoldDB" id="A0A819L2C7"/>
<dbReference type="GO" id="GO:0016787">
    <property type="term" value="F:hydrolase activity"/>
    <property type="evidence" value="ECO:0007669"/>
    <property type="project" value="InterPro"/>
</dbReference>
<dbReference type="PANTHER" id="PTHR43056">
    <property type="entry name" value="PEPTIDASE S9 PROLYL OLIGOPEPTIDASE"/>
    <property type="match status" value="1"/>
</dbReference>
<dbReference type="EMBL" id="CAJOBD010003615">
    <property type="protein sequence ID" value="CAF3958153.1"/>
    <property type="molecule type" value="Genomic_DNA"/>
</dbReference>
<dbReference type="PANTHER" id="PTHR43056:SF10">
    <property type="entry name" value="COCE_NOND FAMILY, PUTATIVE (AFU_ORTHOLOGUE AFUA_7G00600)-RELATED"/>
    <property type="match status" value="1"/>
</dbReference>
<dbReference type="InterPro" id="IPR050585">
    <property type="entry name" value="Xaa-Pro_dipeptidyl-ppase/CocE"/>
</dbReference>
<protein>
    <recommendedName>
        <fullName evidence="1">Xaa-Pro dipeptidyl-peptidase-like domain-containing protein</fullName>
    </recommendedName>
</protein>
<name>A0A819L2C7_9BILA</name>
<evidence type="ECO:0000313" key="3">
    <source>
        <dbReference type="Proteomes" id="UP000663836"/>
    </source>
</evidence>
<gene>
    <name evidence="2" type="ORF">JBS370_LOCUS23931</name>
</gene>
<reference evidence="2" key="1">
    <citation type="submission" date="2021-02" db="EMBL/GenBank/DDBJ databases">
        <authorList>
            <person name="Nowell W R."/>
        </authorList>
    </citation>
    <scope>NUCLEOTIDE SEQUENCE</scope>
</reference>
<sequence>MQSSCEKEFHRIIRTEFPYKVEKLTQVSIPVDHDIKLAATIWMPQNNNIQSVDEEKFATILEYIPYRKSDWTSRRDEIRLKYFSGFGYVSIRVDIRGTGNSQGIFDDEYSEQELSDGLKILEWIQNQKWSNGKVVIYGKSWAGFNGLQIGYLQPKNLSGIISAYSTDDRYNNDIHYYGGCLIAQEALSWSTQMLLWLSIPPKGEKARLHTSRTSLILH</sequence>
<feature type="domain" description="Xaa-Pro dipeptidyl-peptidase-like" evidence="1">
    <location>
        <begin position="35"/>
        <end position="202"/>
    </location>
</feature>
<comment type="caution">
    <text evidence="2">The sequence shown here is derived from an EMBL/GenBank/DDBJ whole genome shotgun (WGS) entry which is preliminary data.</text>
</comment>
<proteinExistence type="predicted"/>
<dbReference type="SUPFAM" id="SSF53474">
    <property type="entry name" value="alpha/beta-Hydrolases"/>
    <property type="match status" value="1"/>
</dbReference>